<feature type="transmembrane region" description="Helical" evidence="7">
    <location>
        <begin position="165"/>
        <end position="184"/>
    </location>
</feature>
<organism evidence="9">
    <name type="scientific">Veillonella ratti</name>
    <dbReference type="NCBI Taxonomy" id="103892"/>
    <lineage>
        <taxon>Bacteria</taxon>
        <taxon>Bacillati</taxon>
        <taxon>Bacillota</taxon>
        <taxon>Negativicutes</taxon>
        <taxon>Veillonellales</taxon>
        <taxon>Veillonellaceae</taxon>
        <taxon>Veillonella</taxon>
    </lineage>
</organism>
<dbReference type="Gene3D" id="1.10.3720.10">
    <property type="entry name" value="MetI-like"/>
    <property type="match status" value="1"/>
</dbReference>
<gene>
    <name evidence="9" type="primary">gsiD</name>
    <name evidence="9" type="ORF">VRLFYP33_00233</name>
</gene>
<dbReference type="NCBIfam" id="NF045474">
    <property type="entry name" value="Opp2C"/>
    <property type="match status" value="1"/>
</dbReference>
<dbReference type="InterPro" id="IPR000515">
    <property type="entry name" value="MetI-like"/>
</dbReference>
<feature type="transmembrane region" description="Helical" evidence="7">
    <location>
        <begin position="191"/>
        <end position="217"/>
    </location>
</feature>
<dbReference type="PANTHER" id="PTHR43386:SF25">
    <property type="entry name" value="PEPTIDE ABC TRANSPORTER PERMEASE PROTEIN"/>
    <property type="match status" value="1"/>
</dbReference>
<evidence type="ECO:0000256" key="2">
    <source>
        <dbReference type="ARBA" id="ARBA00022448"/>
    </source>
</evidence>
<feature type="domain" description="ABC transmembrane type-1" evidence="8">
    <location>
        <begin position="71"/>
        <end position="260"/>
    </location>
</feature>
<feature type="transmembrane region" description="Helical" evidence="7">
    <location>
        <begin position="67"/>
        <end position="99"/>
    </location>
</feature>
<evidence type="ECO:0000313" key="9">
    <source>
        <dbReference type="EMBL" id="VYU43867.1"/>
    </source>
</evidence>
<dbReference type="GO" id="GO:0055085">
    <property type="term" value="P:transmembrane transport"/>
    <property type="evidence" value="ECO:0007669"/>
    <property type="project" value="InterPro"/>
</dbReference>
<comment type="subcellular location">
    <subcellularLocation>
        <location evidence="1 7">Cell membrane</location>
        <topology evidence="1 7">Multi-pass membrane protein</topology>
    </subcellularLocation>
</comment>
<dbReference type="Pfam" id="PF00528">
    <property type="entry name" value="BPD_transp_1"/>
    <property type="match status" value="1"/>
</dbReference>
<dbReference type="PROSITE" id="PS50928">
    <property type="entry name" value="ABC_TM1"/>
    <property type="match status" value="1"/>
</dbReference>
<reference evidence="9" key="1">
    <citation type="submission" date="2019-11" db="EMBL/GenBank/DDBJ databases">
        <authorList>
            <person name="Feng L."/>
        </authorList>
    </citation>
    <scope>NUCLEOTIDE SEQUENCE</scope>
    <source>
        <strain evidence="9">VrattiLFYP33</strain>
    </source>
</reference>
<evidence type="ECO:0000256" key="4">
    <source>
        <dbReference type="ARBA" id="ARBA00022692"/>
    </source>
</evidence>
<keyword evidence="6 7" id="KW-0472">Membrane</keyword>
<comment type="similarity">
    <text evidence="7">Belongs to the binding-protein-dependent transport system permease family.</text>
</comment>
<evidence type="ECO:0000259" key="8">
    <source>
        <dbReference type="PROSITE" id="PS50928"/>
    </source>
</evidence>
<dbReference type="CDD" id="cd06261">
    <property type="entry name" value="TM_PBP2"/>
    <property type="match status" value="1"/>
</dbReference>
<evidence type="ECO:0000256" key="3">
    <source>
        <dbReference type="ARBA" id="ARBA00022475"/>
    </source>
</evidence>
<sequence>MKEFIRTHKAFSFYTSLVLLVVLIALFSPWLTPNDPFASNLSNALKAPSSTHWFGTDKLGRDVLSRIIYGTGLSLFMGFTIVVLVASIGTLVGSLAGYFGGKVEMVLMRLCDIMISFPGIVLAIAIAGIMGGSVGNTILALTIVGWAKYARLVRSLVIKVRQEDYIAAAIMSGGTSAVILRRHVLPNIMPLVVVTASMDLGVMMLEVAGLSFLGFGAQPPTPEWGLMLNEGRQYLQLAPWLMIFPGAAILIVVSIFNLWSDSLRDILDPRQNRG</sequence>
<protein>
    <submittedName>
        <fullName evidence="9">Glutathione transport system permease protein GsiD</fullName>
    </submittedName>
</protein>
<evidence type="ECO:0000256" key="5">
    <source>
        <dbReference type="ARBA" id="ARBA00022989"/>
    </source>
</evidence>
<dbReference type="RefSeq" id="WP_021840303.1">
    <property type="nucleotide sequence ID" value="NZ_CACRUX010000083.1"/>
</dbReference>
<keyword evidence="4 7" id="KW-0812">Transmembrane</keyword>
<dbReference type="GO" id="GO:0005886">
    <property type="term" value="C:plasma membrane"/>
    <property type="evidence" value="ECO:0007669"/>
    <property type="project" value="UniProtKB-SubCell"/>
</dbReference>
<keyword evidence="3" id="KW-1003">Cell membrane</keyword>
<dbReference type="SUPFAM" id="SSF161098">
    <property type="entry name" value="MetI-like"/>
    <property type="match status" value="1"/>
</dbReference>
<evidence type="ECO:0000256" key="1">
    <source>
        <dbReference type="ARBA" id="ARBA00004651"/>
    </source>
</evidence>
<name>A0A6N3EY51_9FIRM</name>
<proteinExistence type="inferred from homology"/>
<feature type="transmembrane region" description="Helical" evidence="7">
    <location>
        <begin position="237"/>
        <end position="259"/>
    </location>
</feature>
<dbReference type="InterPro" id="IPR053385">
    <property type="entry name" value="ABC_transport_permease"/>
</dbReference>
<keyword evidence="2 7" id="KW-0813">Transport</keyword>
<keyword evidence="5 7" id="KW-1133">Transmembrane helix</keyword>
<dbReference type="PANTHER" id="PTHR43386">
    <property type="entry name" value="OLIGOPEPTIDE TRANSPORT SYSTEM PERMEASE PROTEIN APPC"/>
    <property type="match status" value="1"/>
</dbReference>
<feature type="transmembrane region" description="Helical" evidence="7">
    <location>
        <begin position="12"/>
        <end position="31"/>
    </location>
</feature>
<dbReference type="EMBL" id="CACRUX010000083">
    <property type="protein sequence ID" value="VYU43867.1"/>
    <property type="molecule type" value="Genomic_DNA"/>
</dbReference>
<dbReference type="InterPro" id="IPR050366">
    <property type="entry name" value="BP-dependent_transpt_permease"/>
</dbReference>
<accession>A0A6N3EY51</accession>
<dbReference type="InterPro" id="IPR035906">
    <property type="entry name" value="MetI-like_sf"/>
</dbReference>
<evidence type="ECO:0000256" key="6">
    <source>
        <dbReference type="ARBA" id="ARBA00023136"/>
    </source>
</evidence>
<dbReference type="AlphaFoldDB" id="A0A6N3EY51"/>
<evidence type="ECO:0000256" key="7">
    <source>
        <dbReference type="RuleBase" id="RU363032"/>
    </source>
</evidence>
<feature type="transmembrane region" description="Helical" evidence="7">
    <location>
        <begin position="120"/>
        <end position="145"/>
    </location>
</feature>